<dbReference type="PANTHER" id="PTHR10963:SF55">
    <property type="entry name" value="GLYCOSIDE HYDROLASE FAMILY 16 PROTEIN"/>
    <property type="match status" value="1"/>
</dbReference>
<comment type="similarity">
    <text evidence="1">Belongs to the glycosyl hydrolase 16 family.</text>
</comment>
<dbReference type="Proteomes" id="UP000192266">
    <property type="component" value="Unassembled WGS sequence"/>
</dbReference>
<dbReference type="OrthoDB" id="874568at2"/>
<keyword evidence="5" id="KW-1185">Reference proteome</keyword>
<evidence type="ECO:0000256" key="2">
    <source>
        <dbReference type="SAM" id="SignalP"/>
    </source>
</evidence>
<evidence type="ECO:0000313" key="4">
    <source>
        <dbReference type="EMBL" id="SMB93376.1"/>
    </source>
</evidence>
<dbReference type="GO" id="GO:0004553">
    <property type="term" value="F:hydrolase activity, hydrolyzing O-glycosyl compounds"/>
    <property type="evidence" value="ECO:0007669"/>
    <property type="project" value="InterPro"/>
</dbReference>
<dbReference type="GO" id="GO:0005975">
    <property type="term" value="P:carbohydrate metabolic process"/>
    <property type="evidence" value="ECO:0007669"/>
    <property type="project" value="InterPro"/>
</dbReference>
<gene>
    <name evidence="4" type="ORF">SAMN00120144_3542</name>
</gene>
<dbReference type="AlphaFoldDB" id="A0A1W1VJ69"/>
<dbReference type="InterPro" id="IPR050546">
    <property type="entry name" value="Glycosyl_Hydrlase_16"/>
</dbReference>
<dbReference type="PANTHER" id="PTHR10963">
    <property type="entry name" value="GLYCOSYL HYDROLASE-RELATED"/>
    <property type="match status" value="1"/>
</dbReference>
<dbReference type="PROSITE" id="PS51762">
    <property type="entry name" value="GH16_2"/>
    <property type="match status" value="1"/>
</dbReference>
<feature type="signal peptide" evidence="2">
    <location>
        <begin position="1"/>
        <end position="20"/>
    </location>
</feature>
<evidence type="ECO:0000256" key="1">
    <source>
        <dbReference type="ARBA" id="ARBA00006865"/>
    </source>
</evidence>
<keyword evidence="2" id="KW-0732">Signal</keyword>
<name>A0A1W1VJ69_9BACT</name>
<evidence type="ECO:0000313" key="5">
    <source>
        <dbReference type="Proteomes" id="UP000192266"/>
    </source>
</evidence>
<organism evidence="4 5">
    <name type="scientific">Hymenobacter roseosalivarius DSM 11622</name>
    <dbReference type="NCBI Taxonomy" id="645990"/>
    <lineage>
        <taxon>Bacteria</taxon>
        <taxon>Pseudomonadati</taxon>
        <taxon>Bacteroidota</taxon>
        <taxon>Cytophagia</taxon>
        <taxon>Cytophagales</taxon>
        <taxon>Hymenobacteraceae</taxon>
        <taxon>Hymenobacter</taxon>
    </lineage>
</organism>
<proteinExistence type="inferred from homology"/>
<dbReference type="SUPFAM" id="SSF49899">
    <property type="entry name" value="Concanavalin A-like lectins/glucanases"/>
    <property type="match status" value="1"/>
</dbReference>
<dbReference type="RefSeq" id="WP_084444882.1">
    <property type="nucleotide sequence ID" value="NZ_FWWW01000063.1"/>
</dbReference>
<dbReference type="InterPro" id="IPR000757">
    <property type="entry name" value="Beta-glucanase-like"/>
</dbReference>
<dbReference type="Gene3D" id="2.60.120.200">
    <property type="match status" value="1"/>
</dbReference>
<reference evidence="4 5" key="1">
    <citation type="submission" date="2017-04" db="EMBL/GenBank/DDBJ databases">
        <authorList>
            <person name="Afonso C.L."/>
            <person name="Miller P.J."/>
            <person name="Scott M.A."/>
            <person name="Spackman E."/>
            <person name="Goraichik I."/>
            <person name="Dimitrov K.M."/>
            <person name="Suarez D.L."/>
            <person name="Swayne D.E."/>
        </authorList>
    </citation>
    <scope>NUCLEOTIDE SEQUENCE [LARGE SCALE GENOMIC DNA]</scope>
    <source>
        <strain evidence="4 5">DSM 11622</strain>
    </source>
</reference>
<sequence>MLSPFLIFALLVLAPLASWSQCMRDAGLQSAANPRGQWQQVFFDGFDSQPHTLANWYLDRVGDENADRLHCFDATPDLVGGGNQALRLLTENNVQFLRITATPDASAACTPQSRYRSGGLRLKPNPLVDSAAHGVYALQQGLFEIRCRLPRYRARTTRYGANAGFWLLSNDMECDVLEGNDGLSGFATTLHNWNAATADCARAPAQGEPHPFWQATYTYIPPYAGALGLDESFHTYGLAWSEHELTWFFDGQVLSTLAYEPGQCLPRLEENQRIIPFGRAAQVLLGLEVVDASFLEAQFDVDYVRICKPAQDLSATATWIPNPPQTESLSPW</sequence>
<protein>
    <recommendedName>
        <fullName evidence="3">GH16 domain-containing protein</fullName>
    </recommendedName>
</protein>
<accession>A0A1W1VJ69</accession>
<dbReference type="InterPro" id="IPR013320">
    <property type="entry name" value="ConA-like_dom_sf"/>
</dbReference>
<feature type="chain" id="PRO_5012461457" description="GH16 domain-containing protein" evidence="2">
    <location>
        <begin position="21"/>
        <end position="332"/>
    </location>
</feature>
<dbReference type="EMBL" id="FWWW01000063">
    <property type="protein sequence ID" value="SMB93376.1"/>
    <property type="molecule type" value="Genomic_DNA"/>
</dbReference>
<feature type="domain" description="GH16" evidence="3">
    <location>
        <begin position="17"/>
        <end position="312"/>
    </location>
</feature>
<evidence type="ECO:0000259" key="3">
    <source>
        <dbReference type="PROSITE" id="PS51762"/>
    </source>
</evidence>